<accession>A0AAW5EZY5</accession>
<protein>
    <submittedName>
        <fullName evidence="1">Uncharacterized protein</fullName>
    </submittedName>
</protein>
<proteinExistence type="predicted"/>
<sequence>MILVPMTVEALIVNRFGNSREYADIAVNYELLNGVSLLGGVIEPQPFKKRAAPGAGVHLHFILPDGLTQGMETENGFDYPAVPDRYLVTRLTIVKSTPDKPVITHKSWILESSYVGRDNVGSISIPEFSDKENLCRYLGRTYPYENTAPPGEYLSKLTVLGAGTPYFAACYQTCRSVFGFHDDLKDVKEGELIYTVAGWYADRKNSPLYGLTGTEYEEKLREMGFFLGGG</sequence>
<dbReference type="Proteomes" id="UP001203136">
    <property type="component" value="Unassembled WGS sequence"/>
</dbReference>
<dbReference type="RefSeq" id="WP_034556324.1">
    <property type="nucleotide sequence ID" value="NZ_JAINVB010000001.1"/>
</dbReference>
<name>A0AAW5EZY5_CLOSY</name>
<dbReference type="AlphaFoldDB" id="A0AAW5EZY5"/>
<organism evidence="1 2">
    <name type="scientific">Clostridium symbiosum</name>
    <name type="common">Bacteroides symbiosus</name>
    <dbReference type="NCBI Taxonomy" id="1512"/>
    <lineage>
        <taxon>Bacteria</taxon>
        <taxon>Bacillati</taxon>
        <taxon>Bacillota</taxon>
        <taxon>Clostridia</taxon>
        <taxon>Lachnospirales</taxon>
        <taxon>Lachnospiraceae</taxon>
        <taxon>Otoolea</taxon>
    </lineage>
</organism>
<comment type="caution">
    <text evidence="1">The sequence shown here is derived from an EMBL/GenBank/DDBJ whole genome shotgun (WGS) entry which is preliminary data.</text>
</comment>
<gene>
    <name evidence="1" type="ORF">K5I21_06800</name>
</gene>
<dbReference type="EMBL" id="JAINVB010000001">
    <property type="protein sequence ID" value="MCK0085586.1"/>
    <property type="molecule type" value="Genomic_DNA"/>
</dbReference>
<reference evidence="1" key="1">
    <citation type="journal article" date="2022" name="Cell Host Microbe">
        <title>Colonization of the live biotherapeutic product VE303 and modulation of the microbiota and metabolites in healthy volunteers.</title>
        <authorList>
            <person name="Dsouza M."/>
            <person name="Menon R."/>
            <person name="Crossette E."/>
            <person name="Bhattarai S.K."/>
            <person name="Schneider J."/>
            <person name="Kim Y.G."/>
            <person name="Reddy S."/>
            <person name="Caballero S."/>
            <person name="Felix C."/>
            <person name="Cornacchione L."/>
            <person name="Hendrickson J."/>
            <person name="Watson A.R."/>
            <person name="Minot S.S."/>
            <person name="Greenfield N."/>
            <person name="Schopf L."/>
            <person name="Szabady R."/>
            <person name="Patarroyo J."/>
            <person name="Smith W."/>
            <person name="Harrison P."/>
            <person name="Kuijper E.J."/>
            <person name="Kelly C.P."/>
            <person name="Olle B."/>
            <person name="Bobilev D."/>
            <person name="Silber J.L."/>
            <person name="Bucci V."/>
            <person name="Roberts B."/>
            <person name="Faith J."/>
            <person name="Norman J.M."/>
        </authorList>
    </citation>
    <scope>NUCLEOTIDE SEQUENCE</scope>
    <source>
        <strain evidence="1">VE303-04</strain>
    </source>
</reference>
<evidence type="ECO:0000313" key="1">
    <source>
        <dbReference type="EMBL" id="MCK0085586.1"/>
    </source>
</evidence>
<evidence type="ECO:0000313" key="2">
    <source>
        <dbReference type="Proteomes" id="UP001203136"/>
    </source>
</evidence>